<keyword evidence="2" id="KW-1185">Reference proteome</keyword>
<accession>A0AAD5Y377</accession>
<evidence type="ECO:0000313" key="2">
    <source>
        <dbReference type="Proteomes" id="UP001211065"/>
    </source>
</evidence>
<gene>
    <name evidence="1" type="ORF">HK099_003517</name>
</gene>
<sequence length="383" mass="43848">MLFKKKEDSLENVNENESSETSYMKRKILNSTPGRVVRGDNLPFHLPTLRVRDGVFFGIGALIGPVVLATTAATTAAVSFQLAGVTGFIAGQVVHTAISEVVDHAVKIPIEYVFNKGNEHVIKSKFPKTNETEVLSERINLKSEHKLVDGEAILKFWYLFDEPVRGLKYYPDISKGWFNPYLYSTQRLPLIDRFSNPDFIEFFGPMVPYDYIFPVDYLKENHIYGNVSSFLKLENTSKYAFVFGVIGLSPFRGMWSQCRRPNNAELYFHILTQVPCLVVPLKNVPHKKDNPPIFSWYSRTISDLQTFDENEVKSESDCIIKYLEKYLDYSEMNQQSFEDSKNAVECNFIGSFREFVKEWFAGVVNACNSAKEFKNDFDITRAG</sequence>
<evidence type="ECO:0000313" key="1">
    <source>
        <dbReference type="EMBL" id="KAJ3227064.1"/>
    </source>
</evidence>
<name>A0AAD5Y377_9FUNG</name>
<dbReference type="EMBL" id="JADGJW010000023">
    <property type="protein sequence ID" value="KAJ3227064.1"/>
    <property type="molecule type" value="Genomic_DNA"/>
</dbReference>
<organism evidence="1 2">
    <name type="scientific">Clydaea vesicula</name>
    <dbReference type="NCBI Taxonomy" id="447962"/>
    <lineage>
        <taxon>Eukaryota</taxon>
        <taxon>Fungi</taxon>
        <taxon>Fungi incertae sedis</taxon>
        <taxon>Chytridiomycota</taxon>
        <taxon>Chytridiomycota incertae sedis</taxon>
        <taxon>Chytridiomycetes</taxon>
        <taxon>Lobulomycetales</taxon>
        <taxon>Lobulomycetaceae</taxon>
        <taxon>Clydaea</taxon>
    </lineage>
</organism>
<reference evidence="1" key="1">
    <citation type="submission" date="2020-05" db="EMBL/GenBank/DDBJ databases">
        <title>Phylogenomic resolution of chytrid fungi.</title>
        <authorList>
            <person name="Stajich J.E."/>
            <person name="Amses K."/>
            <person name="Simmons R."/>
            <person name="Seto K."/>
            <person name="Myers J."/>
            <person name="Bonds A."/>
            <person name="Quandt C.A."/>
            <person name="Barry K."/>
            <person name="Liu P."/>
            <person name="Grigoriev I."/>
            <person name="Longcore J.E."/>
            <person name="James T.Y."/>
        </authorList>
    </citation>
    <scope>NUCLEOTIDE SEQUENCE</scope>
    <source>
        <strain evidence="1">JEL0476</strain>
    </source>
</reference>
<dbReference type="AlphaFoldDB" id="A0AAD5Y377"/>
<comment type="caution">
    <text evidence="1">The sequence shown here is derived from an EMBL/GenBank/DDBJ whole genome shotgun (WGS) entry which is preliminary data.</text>
</comment>
<proteinExistence type="predicted"/>
<dbReference type="Proteomes" id="UP001211065">
    <property type="component" value="Unassembled WGS sequence"/>
</dbReference>
<protein>
    <submittedName>
        <fullName evidence="1">Uncharacterized protein</fullName>
    </submittedName>
</protein>